<reference evidence="2" key="1">
    <citation type="submission" date="2020-07" db="EMBL/GenBank/DDBJ databases">
        <title>The High-quality genome of the commercially important snow crab, Chionoecetes opilio.</title>
        <authorList>
            <person name="Jeong J.-H."/>
            <person name="Ryu S."/>
        </authorList>
    </citation>
    <scope>NUCLEOTIDE SEQUENCE</scope>
    <source>
        <strain evidence="2">MADBK_172401_WGS</strain>
        <tissue evidence="2">Digestive gland</tissue>
    </source>
</reference>
<organism evidence="2 3">
    <name type="scientific">Chionoecetes opilio</name>
    <name type="common">Atlantic snow crab</name>
    <name type="synonym">Cancer opilio</name>
    <dbReference type="NCBI Taxonomy" id="41210"/>
    <lineage>
        <taxon>Eukaryota</taxon>
        <taxon>Metazoa</taxon>
        <taxon>Ecdysozoa</taxon>
        <taxon>Arthropoda</taxon>
        <taxon>Crustacea</taxon>
        <taxon>Multicrustacea</taxon>
        <taxon>Malacostraca</taxon>
        <taxon>Eumalacostraca</taxon>
        <taxon>Eucarida</taxon>
        <taxon>Decapoda</taxon>
        <taxon>Pleocyemata</taxon>
        <taxon>Brachyura</taxon>
        <taxon>Eubrachyura</taxon>
        <taxon>Majoidea</taxon>
        <taxon>Majidae</taxon>
        <taxon>Chionoecetes</taxon>
    </lineage>
</organism>
<dbReference type="Proteomes" id="UP000770661">
    <property type="component" value="Unassembled WGS sequence"/>
</dbReference>
<dbReference type="EMBL" id="JACEEZ010009146">
    <property type="protein sequence ID" value="KAG0722721.1"/>
    <property type="molecule type" value="Genomic_DNA"/>
</dbReference>
<sequence>MAVWFRPLSVVLSSDHFAPRIPLHSKRTCGRFYLPLPLLGHPFPKFTFFLTHSLLFTPLKLPLQRQCPLLSSPYHSPDIVLPKTRVFLHWGPTCGVSGNERSKRQHGSQPRGKFPFSPPPQFRPIKSFFKPTLFRPPNFFSTGPVEHGSRFAPWDIKPPKKRLTSPFFRFLPLCTTAGPTKLGFLLPQILGAPLPLSHFSQPKSPFGTTRSTAPHPPTSH</sequence>
<accession>A0A8J4YFL9</accession>
<protein>
    <submittedName>
        <fullName evidence="2">Uncharacterized protein</fullName>
    </submittedName>
</protein>
<feature type="compositionally biased region" description="Polar residues" evidence="1">
    <location>
        <begin position="201"/>
        <end position="213"/>
    </location>
</feature>
<gene>
    <name evidence="2" type="ORF">GWK47_043975</name>
</gene>
<comment type="caution">
    <text evidence="2">The sequence shown here is derived from an EMBL/GenBank/DDBJ whole genome shotgun (WGS) entry which is preliminary data.</text>
</comment>
<evidence type="ECO:0000313" key="3">
    <source>
        <dbReference type="Proteomes" id="UP000770661"/>
    </source>
</evidence>
<proteinExistence type="predicted"/>
<dbReference type="AlphaFoldDB" id="A0A8J4YFL9"/>
<name>A0A8J4YFL9_CHIOP</name>
<feature type="region of interest" description="Disordered" evidence="1">
    <location>
        <begin position="201"/>
        <end position="220"/>
    </location>
</feature>
<keyword evidence="3" id="KW-1185">Reference proteome</keyword>
<evidence type="ECO:0000256" key="1">
    <source>
        <dbReference type="SAM" id="MobiDB-lite"/>
    </source>
</evidence>
<evidence type="ECO:0000313" key="2">
    <source>
        <dbReference type="EMBL" id="KAG0722721.1"/>
    </source>
</evidence>
<feature type="region of interest" description="Disordered" evidence="1">
    <location>
        <begin position="97"/>
        <end position="116"/>
    </location>
</feature>